<dbReference type="SUPFAM" id="SSF53335">
    <property type="entry name" value="S-adenosyl-L-methionine-dependent methyltransferases"/>
    <property type="match status" value="1"/>
</dbReference>
<keyword evidence="2" id="KW-0460">Magnesium</keyword>
<reference evidence="4 5" key="1">
    <citation type="submission" date="2021-07" db="EMBL/GenBank/DDBJ databases">
        <title>The Aristolochia fimbriata genome: insights into angiosperm evolution, floral development and chemical biosynthesis.</title>
        <authorList>
            <person name="Jiao Y."/>
        </authorList>
    </citation>
    <scope>NUCLEOTIDE SEQUENCE [LARGE SCALE GENOMIC DNA]</scope>
    <source>
        <strain evidence="4">IBCAS-2021</strain>
        <tissue evidence="4">Leaf</tissue>
    </source>
</reference>
<feature type="region of interest" description="Disordered" evidence="3">
    <location>
        <begin position="1"/>
        <end position="20"/>
    </location>
</feature>
<comment type="caution">
    <text evidence="4">The sequence shown here is derived from an EMBL/GenBank/DDBJ whole genome shotgun (WGS) entry which is preliminary data.</text>
</comment>
<dbReference type="Pfam" id="PF03492">
    <property type="entry name" value="Methyltransf_7"/>
    <property type="match status" value="1"/>
</dbReference>
<dbReference type="Gene3D" id="1.10.1200.270">
    <property type="entry name" value="Methyltransferase, alpha-helical capping domain"/>
    <property type="match status" value="1"/>
</dbReference>
<evidence type="ECO:0000256" key="1">
    <source>
        <dbReference type="ARBA" id="ARBA00022723"/>
    </source>
</evidence>
<dbReference type="InterPro" id="IPR042086">
    <property type="entry name" value="MeTrfase_capping"/>
</dbReference>
<dbReference type="Proteomes" id="UP000825729">
    <property type="component" value="Unassembled WGS sequence"/>
</dbReference>
<dbReference type="GO" id="GO:0008168">
    <property type="term" value="F:methyltransferase activity"/>
    <property type="evidence" value="ECO:0007669"/>
    <property type="project" value="InterPro"/>
</dbReference>
<protein>
    <recommendedName>
        <fullName evidence="6">S-adenosylmethionine-dependent methyltransferase</fullName>
    </recommendedName>
</protein>
<dbReference type="InterPro" id="IPR005299">
    <property type="entry name" value="MeTrfase_7"/>
</dbReference>
<sequence length="364" mass="39986">MEPQPMNGGDGPTSYSRNSSHQRAGVSAATAFIQDGIAEELELGVALHNNVYSTVRNSFAIADLGCSVGPNTFLAVEAILEAVRLKYGPALPQFHVFFNDQVGNDFNTLFRSLPPDAGYFAAGVAGSFHRRLFPKSSIHFVHSSYSIQWLSRVPKEVRDRENSASWNKGRIIYTGAPREVWTAYAAQYAEDLRSFLQARAEEVVFGGLMALLFPFSQSGNSSKDSPLSRLFTLLGSTLMDMAKKGHEVEEEKVDSFNLPIYIPSMTEFKGLVEENGYFSVVRTEALPPPVSSAAKEVFARAVSMSMRAGTEGMLSDHFGSQVVDDLFEKYEKKIVDSSGLLEINPTGEAAELFVLLKRKTLAIN</sequence>
<accession>A0AAV7EJK8</accession>
<evidence type="ECO:0000256" key="3">
    <source>
        <dbReference type="SAM" id="MobiDB-lite"/>
    </source>
</evidence>
<evidence type="ECO:0000256" key="2">
    <source>
        <dbReference type="ARBA" id="ARBA00022842"/>
    </source>
</evidence>
<dbReference type="AlphaFoldDB" id="A0AAV7EJK8"/>
<name>A0AAV7EJK8_ARIFI</name>
<evidence type="ECO:0000313" key="4">
    <source>
        <dbReference type="EMBL" id="KAG9449040.1"/>
    </source>
</evidence>
<organism evidence="4 5">
    <name type="scientific">Aristolochia fimbriata</name>
    <name type="common">White veined hardy Dutchman's pipe vine</name>
    <dbReference type="NCBI Taxonomy" id="158543"/>
    <lineage>
        <taxon>Eukaryota</taxon>
        <taxon>Viridiplantae</taxon>
        <taxon>Streptophyta</taxon>
        <taxon>Embryophyta</taxon>
        <taxon>Tracheophyta</taxon>
        <taxon>Spermatophyta</taxon>
        <taxon>Magnoliopsida</taxon>
        <taxon>Magnoliidae</taxon>
        <taxon>Piperales</taxon>
        <taxon>Aristolochiaceae</taxon>
        <taxon>Aristolochia</taxon>
    </lineage>
</organism>
<dbReference type="PANTHER" id="PTHR31009">
    <property type="entry name" value="S-ADENOSYL-L-METHIONINE:CARBOXYL METHYLTRANSFERASE FAMILY PROTEIN"/>
    <property type="match status" value="1"/>
</dbReference>
<keyword evidence="1" id="KW-0479">Metal-binding</keyword>
<dbReference type="EMBL" id="JAINDJ010000004">
    <property type="protein sequence ID" value="KAG9449040.1"/>
    <property type="molecule type" value="Genomic_DNA"/>
</dbReference>
<evidence type="ECO:0008006" key="6">
    <source>
        <dbReference type="Google" id="ProtNLM"/>
    </source>
</evidence>
<keyword evidence="5" id="KW-1185">Reference proteome</keyword>
<dbReference type="GO" id="GO:0046872">
    <property type="term" value="F:metal ion binding"/>
    <property type="evidence" value="ECO:0007669"/>
    <property type="project" value="UniProtKB-KW"/>
</dbReference>
<proteinExistence type="predicted"/>
<gene>
    <name evidence="4" type="ORF">H6P81_009005</name>
</gene>
<evidence type="ECO:0000313" key="5">
    <source>
        <dbReference type="Proteomes" id="UP000825729"/>
    </source>
</evidence>
<dbReference type="Gene3D" id="3.40.50.150">
    <property type="entry name" value="Vaccinia Virus protein VP39"/>
    <property type="match status" value="1"/>
</dbReference>
<dbReference type="InterPro" id="IPR029063">
    <property type="entry name" value="SAM-dependent_MTases_sf"/>
</dbReference>